<dbReference type="InterPro" id="IPR012902">
    <property type="entry name" value="N_methyl_site"/>
</dbReference>
<keyword evidence="3 6" id="KW-0812">Transmembrane</keyword>
<protein>
    <recommendedName>
        <fullName evidence="9">Prepilin-type N-terminal cleavage/methylation domain-containing protein</fullName>
    </recommendedName>
</protein>
<dbReference type="PANTHER" id="PTHR30093">
    <property type="entry name" value="GENERAL SECRETION PATHWAY PROTEIN G"/>
    <property type="match status" value="1"/>
</dbReference>
<organism evidence="7 8">
    <name type="scientific">Nocardioides koreensis</name>
    <dbReference type="NCBI Taxonomy" id="433651"/>
    <lineage>
        <taxon>Bacteria</taxon>
        <taxon>Bacillati</taxon>
        <taxon>Actinomycetota</taxon>
        <taxon>Actinomycetes</taxon>
        <taxon>Propionibacteriales</taxon>
        <taxon>Nocardioidaceae</taxon>
        <taxon>Nocardioides</taxon>
    </lineage>
</organism>
<dbReference type="InterPro" id="IPR045584">
    <property type="entry name" value="Pilin-like"/>
</dbReference>
<keyword evidence="8" id="KW-1185">Reference proteome</keyword>
<comment type="caution">
    <text evidence="7">The sequence shown here is derived from an EMBL/GenBank/DDBJ whole genome shotgun (WGS) entry which is preliminary data.</text>
</comment>
<accession>A0ABP5LBJ9</accession>
<dbReference type="Pfam" id="PF07963">
    <property type="entry name" value="N_methyl"/>
    <property type="match status" value="1"/>
</dbReference>
<dbReference type="PANTHER" id="PTHR30093:SF44">
    <property type="entry name" value="TYPE II SECRETION SYSTEM CORE PROTEIN G"/>
    <property type="match status" value="1"/>
</dbReference>
<evidence type="ECO:0000313" key="7">
    <source>
        <dbReference type="EMBL" id="GAA2142016.1"/>
    </source>
</evidence>
<evidence type="ECO:0000256" key="3">
    <source>
        <dbReference type="ARBA" id="ARBA00022692"/>
    </source>
</evidence>
<dbReference type="NCBIfam" id="TIGR02532">
    <property type="entry name" value="IV_pilin_GFxxxE"/>
    <property type="match status" value="1"/>
</dbReference>
<evidence type="ECO:0000256" key="1">
    <source>
        <dbReference type="ARBA" id="ARBA00004167"/>
    </source>
</evidence>
<evidence type="ECO:0008006" key="9">
    <source>
        <dbReference type="Google" id="ProtNLM"/>
    </source>
</evidence>
<dbReference type="PROSITE" id="PS00409">
    <property type="entry name" value="PROKAR_NTER_METHYL"/>
    <property type="match status" value="1"/>
</dbReference>
<dbReference type="Gene3D" id="3.30.700.10">
    <property type="entry name" value="Glycoprotein, Type 4 Pilin"/>
    <property type="match status" value="1"/>
</dbReference>
<evidence type="ECO:0000256" key="6">
    <source>
        <dbReference type="SAM" id="Phobius"/>
    </source>
</evidence>
<evidence type="ECO:0000256" key="5">
    <source>
        <dbReference type="ARBA" id="ARBA00023136"/>
    </source>
</evidence>
<dbReference type="RefSeq" id="WP_344149260.1">
    <property type="nucleotide sequence ID" value="NZ_BAAAQR010000003.1"/>
</dbReference>
<feature type="transmembrane region" description="Helical" evidence="6">
    <location>
        <begin position="21"/>
        <end position="40"/>
    </location>
</feature>
<sequence>MLARLQKSMKEKDQGFTLIELLVVIIIIGILAAIAIPVFLNQRKKGVDASIKSDLKNAATALEAYTTSGSWTASAGQAVSNIATDFKESPDNDITFIVGDAANGYCLKGTNTGSGATHDWYYASAGGGLSSTACTAATTPATP</sequence>
<evidence type="ECO:0000256" key="4">
    <source>
        <dbReference type="ARBA" id="ARBA00022989"/>
    </source>
</evidence>
<dbReference type="EMBL" id="BAAAQR010000003">
    <property type="protein sequence ID" value="GAA2142016.1"/>
    <property type="molecule type" value="Genomic_DNA"/>
</dbReference>
<dbReference type="PRINTS" id="PR00813">
    <property type="entry name" value="BCTERIALGSPG"/>
</dbReference>
<reference evidence="8" key="1">
    <citation type="journal article" date="2019" name="Int. J. Syst. Evol. Microbiol.">
        <title>The Global Catalogue of Microorganisms (GCM) 10K type strain sequencing project: providing services to taxonomists for standard genome sequencing and annotation.</title>
        <authorList>
            <consortium name="The Broad Institute Genomics Platform"/>
            <consortium name="The Broad Institute Genome Sequencing Center for Infectious Disease"/>
            <person name="Wu L."/>
            <person name="Ma J."/>
        </authorList>
    </citation>
    <scope>NUCLEOTIDE SEQUENCE [LARGE SCALE GENOMIC DNA]</scope>
    <source>
        <strain evidence="8">JCM 16022</strain>
    </source>
</reference>
<name>A0ABP5LBJ9_9ACTN</name>
<comment type="subcellular location">
    <subcellularLocation>
        <location evidence="1">Membrane</location>
        <topology evidence="1">Single-pass membrane protein</topology>
    </subcellularLocation>
</comment>
<keyword evidence="4 6" id="KW-1133">Transmembrane helix</keyword>
<proteinExistence type="predicted"/>
<evidence type="ECO:0000256" key="2">
    <source>
        <dbReference type="ARBA" id="ARBA00022481"/>
    </source>
</evidence>
<evidence type="ECO:0000313" key="8">
    <source>
        <dbReference type="Proteomes" id="UP001501771"/>
    </source>
</evidence>
<keyword evidence="5 6" id="KW-0472">Membrane</keyword>
<dbReference type="InterPro" id="IPR000983">
    <property type="entry name" value="Bac_GSPG_pilin"/>
</dbReference>
<dbReference type="SUPFAM" id="SSF54523">
    <property type="entry name" value="Pili subunits"/>
    <property type="match status" value="1"/>
</dbReference>
<dbReference type="Proteomes" id="UP001501771">
    <property type="component" value="Unassembled WGS sequence"/>
</dbReference>
<keyword evidence="2" id="KW-0488">Methylation</keyword>
<gene>
    <name evidence="7" type="ORF">GCM10009844_12820</name>
</gene>